<protein>
    <submittedName>
        <fullName evidence="1">Uncharacterized protein</fullName>
    </submittedName>
</protein>
<evidence type="ECO:0000313" key="1">
    <source>
        <dbReference type="EMBL" id="KAK9102864.1"/>
    </source>
</evidence>
<proteinExistence type="predicted"/>
<accession>A0AAP0F930</accession>
<evidence type="ECO:0000313" key="2">
    <source>
        <dbReference type="Proteomes" id="UP001417504"/>
    </source>
</evidence>
<sequence length="150" mass="16903">MVADTTTTPLTFETSIASTQLVVHRPPELSIIVAPVVESGKDTPTLTAFKESSAMVEQGSDFQRRRQRGKKVRIASERFQSSDIVGAKRQWPRCAKAWSDSELHVVIGRDNRQVIDHQDETQLWCEIESRESPDLFLMHKLVGIVDGKQT</sequence>
<gene>
    <name evidence="1" type="ORF">Sjap_020118</name>
</gene>
<dbReference type="AlphaFoldDB" id="A0AAP0F930"/>
<comment type="caution">
    <text evidence="1">The sequence shown here is derived from an EMBL/GenBank/DDBJ whole genome shotgun (WGS) entry which is preliminary data.</text>
</comment>
<keyword evidence="2" id="KW-1185">Reference proteome</keyword>
<dbReference type="Proteomes" id="UP001417504">
    <property type="component" value="Unassembled WGS sequence"/>
</dbReference>
<organism evidence="1 2">
    <name type="scientific">Stephania japonica</name>
    <dbReference type="NCBI Taxonomy" id="461633"/>
    <lineage>
        <taxon>Eukaryota</taxon>
        <taxon>Viridiplantae</taxon>
        <taxon>Streptophyta</taxon>
        <taxon>Embryophyta</taxon>
        <taxon>Tracheophyta</taxon>
        <taxon>Spermatophyta</taxon>
        <taxon>Magnoliopsida</taxon>
        <taxon>Ranunculales</taxon>
        <taxon>Menispermaceae</taxon>
        <taxon>Menispermoideae</taxon>
        <taxon>Cissampelideae</taxon>
        <taxon>Stephania</taxon>
    </lineage>
</organism>
<name>A0AAP0F930_9MAGN</name>
<reference evidence="1 2" key="1">
    <citation type="submission" date="2024-01" db="EMBL/GenBank/DDBJ databases">
        <title>Genome assemblies of Stephania.</title>
        <authorList>
            <person name="Yang L."/>
        </authorList>
    </citation>
    <scope>NUCLEOTIDE SEQUENCE [LARGE SCALE GENOMIC DNA]</scope>
    <source>
        <strain evidence="1">QJT</strain>
        <tissue evidence="1">Leaf</tissue>
    </source>
</reference>
<dbReference type="EMBL" id="JBBNAE010000008">
    <property type="protein sequence ID" value="KAK9102864.1"/>
    <property type="molecule type" value="Genomic_DNA"/>
</dbReference>